<feature type="transmembrane region" description="Helical" evidence="1">
    <location>
        <begin position="158"/>
        <end position="177"/>
    </location>
</feature>
<organism evidence="3 4">
    <name type="scientific">Methanolobus sediminis</name>
    <dbReference type="NCBI Taxonomy" id="3072978"/>
    <lineage>
        <taxon>Archaea</taxon>
        <taxon>Methanobacteriati</taxon>
        <taxon>Methanobacteriota</taxon>
        <taxon>Stenosarchaea group</taxon>
        <taxon>Methanomicrobia</taxon>
        <taxon>Methanosarcinales</taxon>
        <taxon>Methanosarcinaceae</taxon>
        <taxon>Methanolobus</taxon>
    </lineage>
</organism>
<feature type="transmembrane region" description="Helical" evidence="1">
    <location>
        <begin position="38"/>
        <end position="57"/>
    </location>
</feature>
<dbReference type="SUPFAM" id="SSF103481">
    <property type="entry name" value="Multidrug resistance efflux transporter EmrE"/>
    <property type="match status" value="2"/>
</dbReference>
<feature type="domain" description="EamA" evidence="2">
    <location>
        <begin position="160"/>
        <end position="291"/>
    </location>
</feature>
<name>A0AA51UKX9_9EURY</name>
<dbReference type="PANTHER" id="PTHR22911:SF79">
    <property type="entry name" value="MOBA-LIKE NTP TRANSFERASE DOMAIN-CONTAINING PROTEIN"/>
    <property type="match status" value="1"/>
</dbReference>
<keyword evidence="1" id="KW-0812">Transmembrane</keyword>
<reference evidence="3 4" key="1">
    <citation type="submission" date="2023-08" db="EMBL/GenBank/DDBJ databases">
        <title>Methanolobus mangrovi sp. nov. and Methanolobus sediminis sp. nov, two novel methylotrophic methanogens isolated from mangrove sediments in China.</title>
        <authorList>
            <person name="Zhou J."/>
        </authorList>
    </citation>
    <scope>NUCLEOTIDE SEQUENCE [LARGE SCALE GENOMIC DNA]</scope>
    <source>
        <strain evidence="3 4">FTZ6</strain>
    </source>
</reference>
<dbReference type="RefSeq" id="WP_309310800.1">
    <property type="nucleotide sequence ID" value="NZ_CP133592.1"/>
</dbReference>
<dbReference type="Pfam" id="PF00892">
    <property type="entry name" value="EamA"/>
    <property type="match status" value="2"/>
</dbReference>
<feature type="transmembrane region" description="Helical" evidence="1">
    <location>
        <begin position="273"/>
        <end position="291"/>
    </location>
</feature>
<keyword evidence="4" id="KW-1185">Reference proteome</keyword>
<dbReference type="InterPro" id="IPR000620">
    <property type="entry name" value="EamA_dom"/>
</dbReference>
<evidence type="ECO:0000256" key="1">
    <source>
        <dbReference type="SAM" id="Phobius"/>
    </source>
</evidence>
<evidence type="ECO:0000259" key="2">
    <source>
        <dbReference type="Pfam" id="PF00892"/>
    </source>
</evidence>
<feature type="domain" description="EamA" evidence="2">
    <location>
        <begin position="8"/>
        <end position="139"/>
    </location>
</feature>
<sequence length="307" mass="33576">MSQSSKKAYFELITGSVLFGLLGVFVDYLKAVPTGPMIFYKQLFGLLSLLIFIVLTGKLSQIVPRRKKKYLLLLGFINTCTIFSYFTCIKYTSFSVAILMLYTAPMYVTILSPLVLKEKITRKGVVALILSLIGLLFIVDMENVATGLSLGINGGSGYLLGIAAGILSGLSFGSEIVTIRYIKDDYSSVALLFWYTFVGVILLIPLSGGTPEHVIIDNMPMLIFFGIINTALAAVLYVSGISQIEAQKGSILALLEPVSGIFFDFTIVHTPLLIDTVIGCVFILFGAYIAVMEKSPKIFGKYFKIQV</sequence>
<proteinExistence type="predicted"/>
<feature type="transmembrane region" description="Helical" evidence="1">
    <location>
        <begin position="189"/>
        <end position="207"/>
    </location>
</feature>
<feature type="transmembrane region" description="Helical" evidence="1">
    <location>
        <begin position="128"/>
        <end position="152"/>
    </location>
</feature>
<evidence type="ECO:0000313" key="4">
    <source>
        <dbReference type="Proteomes" id="UP001182908"/>
    </source>
</evidence>
<protein>
    <submittedName>
        <fullName evidence="3">EamA family transporter</fullName>
    </submittedName>
</protein>
<keyword evidence="1" id="KW-0472">Membrane</keyword>
<dbReference type="GeneID" id="84233664"/>
<dbReference type="PANTHER" id="PTHR22911">
    <property type="entry name" value="ACYL-MALONYL CONDENSING ENZYME-RELATED"/>
    <property type="match status" value="1"/>
</dbReference>
<feature type="transmembrane region" description="Helical" evidence="1">
    <location>
        <begin position="93"/>
        <end position="116"/>
    </location>
</feature>
<feature type="transmembrane region" description="Helical" evidence="1">
    <location>
        <begin position="219"/>
        <end position="238"/>
    </location>
</feature>
<gene>
    <name evidence="3" type="ORF">RE474_13065</name>
</gene>
<feature type="transmembrane region" description="Helical" evidence="1">
    <location>
        <begin position="69"/>
        <end position="87"/>
    </location>
</feature>
<keyword evidence="1" id="KW-1133">Transmembrane helix</keyword>
<dbReference type="AlphaFoldDB" id="A0AA51UKX9"/>
<feature type="transmembrane region" description="Helical" evidence="1">
    <location>
        <begin position="9"/>
        <end position="26"/>
    </location>
</feature>
<dbReference type="EMBL" id="CP133592">
    <property type="protein sequence ID" value="WMW24993.1"/>
    <property type="molecule type" value="Genomic_DNA"/>
</dbReference>
<dbReference type="GO" id="GO:0016020">
    <property type="term" value="C:membrane"/>
    <property type="evidence" value="ECO:0007669"/>
    <property type="project" value="InterPro"/>
</dbReference>
<dbReference type="Proteomes" id="UP001182908">
    <property type="component" value="Chromosome"/>
</dbReference>
<feature type="transmembrane region" description="Helical" evidence="1">
    <location>
        <begin position="250"/>
        <end position="267"/>
    </location>
</feature>
<evidence type="ECO:0000313" key="3">
    <source>
        <dbReference type="EMBL" id="WMW24993.1"/>
    </source>
</evidence>
<dbReference type="InterPro" id="IPR037185">
    <property type="entry name" value="EmrE-like"/>
</dbReference>
<dbReference type="KEGG" id="mseb:RE474_13065"/>
<accession>A0AA51UKX9</accession>